<dbReference type="PANTHER" id="PTHR12689">
    <property type="entry name" value="A1 CISTRON SPLICING FACTOR AAR2-RELATED"/>
    <property type="match status" value="1"/>
</dbReference>
<organism evidence="5 6">
    <name type="scientific">Ogataea philodendri</name>
    <dbReference type="NCBI Taxonomy" id="1378263"/>
    <lineage>
        <taxon>Eukaryota</taxon>
        <taxon>Fungi</taxon>
        <taxon>Dikarya</taxon>
        <taxon>Ascomycota</taxon>
        <taxon>Saccharomycotina</taxon>
        <taxon>Pichiomycetes</taxon>
        <taxon>Pichiales</taxon>
        <taxon>Pichiaceae</taxon>
        <taxon>Ogataea</taxon>
    </lineage>
</organism>
<evidence type="ECO:0000313" key="5">
    <source>
        <dbReference type="EMBL" id="KAH3662234.1"/>
    </source>
</evidence>
<reference evidence="5" key="1">
    <citation type="journal article" date="2021" name="Open Biol.">
        <title>Shared evolutionary footprints suggest mitochondrial oxidative damage underlies multiple complex I losses in fungi.</title>
        <authorList>
            <person name="Schikora-Tamarit M.A."/>
            <person name="Marcet-Houben M."/>
            <person name="Nosek J."/>
            <person name="Gabaldon T."/>
        </authorList>
    </citation>
    <scope>NUCLEOTIDE SEQUENCE</scope>
    <source>
        <strain evidence="5">CBS6075</strain>
    </source>
</reference>
<dbReference type="RefSeq" id="XP_046059323.1">
    <property type="nucleotide sequence ID" value="XM_046206671.1"/>
</dbReference>
<dbReference type="PANTHER" id="PTHR12689:SF4">
    <property type="entry name" value="PROTEIN AAR2 HOMOLOG"/>
    <property type="match status" value="1"/>
</dbReference>
<comment type="similarity">
    <text evidence="1">Belongs to the AAR2 family.</text>
</comment>
<proteinExistence type="inferred from homology"/>
<sequence length="438" mass="49958">MAPPVLMILHCLWYSYLIADTMADVVGKFLISIRLWSSTERLTSTLIAPVSSSPVQTSRLTRVCCSFLMKARTSSTEEKSGLVTISINGMLDLLKSTLLSLSSLYNVLPVSCSICNCSIRMVFSSGRSYFVKRRYPSFAMGCFRGIKQISEGVHLIHLTNQLSNTRTARFVRCKEQQVVLLAVIDGELEVESVFVGNELVHGKGQNPMLEHMLPFMVNYSSFENNQWPAIGLNIDYGKFVSVQNGWFSDLITSSDTSTTELLELQKVIQFDMNQQNGELKLTQTNPKAVLKHTKLDLTTFSVDKSQFFAHLFTMDSFMNEHNFSFIGLLTLNNWSCLEQWYNLTNLVLECVQLVLDNGPFYQRFLDLLQKQLDLAKSITEEFIKVHRLVPSLKVFLVNMESFPYAVQFQFGSFMRFLDQNYDISLTYKLDEISESEDE</sequence>
<dbReference type="Gene3D" id="1.25.40.550">
    <property type="entry name" value="Aar2, C-terminal domain-like"/>
    <property type="match status" value="1"/>
</dbReference>
<dbReference type="Proteomes" id="UP000769157">
    <property type="component" value="Unassembled WGS sequence"/>
</dbReference>
<feature type="domain" description="AAR2 C-terminal" evidence="3">
    <location>
        <begin position="293"/>
        <end position="422"/>
    </location>
</feature>
<dbReference type="InterPro" id="IPR038514">
    <property type="entry name" value="AAR2_C_sf"/>
</dbReference>
<feature type="chain" id="PRO_5040291679" evidence="2">
    <location>
        <begin position="24"/>
        <end position="438"/>
    </location>
</feature>
<evidence type="ECO:0000259" key="3">
    <source>
        <dbReference type="Pfam" id="PF05282"/>
    </source>
</evidence>
<keyword evidence="6" id="KW-1185">Reference proteome</keyword>
<dbReference type="Pfam" id="PF20981">
    <property type="entry name" value="AAR2_1st"/>
    <property type="match status" value="1"/>
</dbReference>
<dbReference type="Gene3D" id="2.60.34.20">
    <property type="match status" value="1"/>
</dbReference>
<evidence type="ECO:0000256" key="1">
    <source>
        <dbReference type="ARBA" id="ARBA00006281"/>
    </source>
</evidence>
<name>A0A9P8P052_9ASCO</name>
<dbReference type="EMBL" id="JAEUBE010000378">
    <property type="protein sequence ID" value="KAH3662234.1"/>
    <property type="molecule type" value="Genomic_DNA"/>
</dbReference>
<dbReference type="Pfam" id="PF05282">
    <property type="entry name" value="AAR2"/>
    <property type="match status" value="1"/>
</dbReference>
<gene>
    <name evidence="5" type="ORF">OGAPHI_005482</name>
</gene>
<feature type="domain" description="AAR2 N-terminal" evidence="4">
    <location>
        <begin position="143"/>
        <end position="230"/>
    </location>
</feature>
<dbReference type="InterPro" id="IPR038516">
    <property type="entry name" value="AAR2_N_sf"/>
</dbReference>
<keyword evidence="2" id="KW-0732">Signal</keyword>
<evidence type="ECO:0000256" key="2">
    <source>
        <dbReference type="SAM" id="SignalP"/>
    </source>
</evidence>
<dbReference type="InterPro" id="IPR007946">
    <property type="entry name" value="AAR2"/>
</dbReference>
<comment type="caution">
    <text evidence="5">The sequence shown here is derived from an EMBL/GenBank/DDBJ whole genome shotgun (WGS) entry which is preliminary data.</text>
</comment>
<reference evidence="5" key="2">
    <citation type="submission" date="2021-01" db="EMBL/GenBank/DDBJ databases">
        <authorList>
            <person name="Schikora-Tamarit M.A."/>
        </authorList>
    </citation>
    <scope>NUCLEOTIDE SEQUENCE</scope>
    <source>
        <strain evidence="5">CBS6075</strain>
    </source>
</reference>
<dbReference type="AlphaFoldDB" id="A0A9P8P052"/>
<protein>
    <submittedName>
        <fullName evidence="5">Uncharacterized protein</fullName>
    </submittedName>
</protein>
<accession>A0A9P8P052</accession>
<dbReference type="GO" id="GO:0000244">
    <property type="term" value="P:spliceosomal tri-snRNP complex assembly"/>
    <property type="evidence" value="ECO:0007669"/>
    <property type="project" value="TreeGrafter"/>
</dbReference>
<dbReference type="InterPro" id="IPR033648">
    <property type="entry name" value="AAR2_C"/>
</dbReference>
<dbReference type="GeneID" id="70237446"/>
<dbReference type="InterPro" id="IPR033647">
    <property type="entry name" value="Aar2_N"/>
</dbReference>
<dbReference type="OrthoDB" id="3989964at2759"/>
<evidence type="ECO:0000259" key="4">
    <source>
        <dbReference type="Pfam" id="PF20981"/>
    </source>
</evidence>
<feature type="signal peptide" evidence="2">
    <location>
        <begin position="1"/>
        <end position="23"/>
    </location>
</feature>
<evidence type="ECO:0000313" key="6">
    <source>
        <dbReference type="Proteomes" id="UP000769157"/>
    </source>
</evidence>